<name>A0ABW4SKU2_9ACTN</name>
<proteinExistence type="predicted"/>
<organism evidence="2 3">
    <name type="scientific">Nonomuraea mangrovi</name>
    <dbReference type="NCBI Taxonomy" id="2316207"/>
    <lineage>
        <taxon>Bacteria</taxon>
        <taxon>Bacillati</taxon>
        <taxon>Actinomycetota</taxon>
        <taxon>Actinomycetes</taxon>
        <taxon>Streptosporangiales</taxon>
        <taxon>Streptosporangiaceae</taxon>
        <taxon>Nonomuraea</taxon>
    </lineage>
</organism>
<keyword evidence="1" id="KW-0812">Transmembrane</keyword>
<dbReference type="Proteomes" id="UP001597368">
    <property type="component" value="Unassembled WGS sequence"/>
</dbReference>
<gene>
    <name evidence="2" type="ORF">ACFSKW_01155</name>
</gene>
<keyword evidence="3" id="KW-1185">Reference proteome</keyword>
<feature type="transmembrane region" description="Helical" evidence="1">
    <location>
        <begin position="60"/>
        <end position="78"/>
    </location>
</feature>
<evidence type="ECO:0000313" key="2">
    <source>
        <dbReference type="EMBL" id="MFD1930076.1"/>
    </source>
</evidence>
<protein>
    <submittedName>
        <fullName evidence="2">MFS transporter</fullName>
    </submittedName>
</protein>
<dbReference type="EMBL" id="JBHUFV010000003">
    <property type="protein sequence ID" value="MFD1930076.1"/>
    <property type="molecule type" value="Genomic_DNA"/>
</dbReference>
<keyword evidence="1" id="KW-0472">Membrane</keyword>
<reference evidence="3" key="1">
    <citation type="journal article" date="2019" name="Int. J. Syst. Evol. Microbiol.">
        <title>The Global Catalogue of Microorganisms (GCM) 10K type strain sequencing project: providing services to taxonomists for standard genome sequencing and annotation.</title>
        <authorList>
            <consortium name="The Broad Institute Genomics Platform"/>
            <consortium name="The Broad Institute Genome Sequencing Center for Infectious Disease"/>
            <person name="Wu L."/>
            <person name="Ma J."/>
        </authorList>
    </citation>
    <scope>NUCLEOTIDE SEQUENCE [LARGE SCALE GENOMIC DNA]</scope>
    <source>
        <strain evidence="3">ICMP 6774ER</strain>
    </source>
</reference>
<evidence type="ECO:0000313" key="3">
    <source>
        <dbReference type="Proteomes" id="UP001597368"/>
    </source>
</evidence>
<accession>A0ABW4SKU2</accession>
<keyword evidence="1" id="KW-1133">Transmembrane helix</keyword>
<evidence type="ECO:0000256" key="1">
    <source>
        <dbReference type="SAM" id="Phobius"/>
    </source>
</evidence>
<feature type="transmembrane region" description="Helical" evidence="1">
    <location>
        <begin position="98"/>
        <end position="119"/>
    </location>
</feature>
<dbReference type="RefSeq" id="WP_379568147.1">
    <property type="nucleotide sequence ID" value="NZ_JBHUFV010000003.1"/>
</dbReference>
<comment type="caution">
    <text evidence="2">The sequence shown here is derived from an EMBL/GenBank/DDBJ whole genome shotgun (WGS) entry which is preliminary data.</text>
</comment>
<feature type="transmembrane region" description="Helical" evidence="1">
    <location>
        <begin position="126"/>
        <end position="145"/>
    </location>
</feature>
<feature type="transmembrane region" description="Helical" evidence="1">
    <location>
        <begin position="36"/>
        <end position="53"/>
    </location>
</feature>
<sequence length="186" mass="19457">MSATMPLRALRAAAFAAVSVLLGIVAHTFAGGSVSTPAVLLALLLAFLPAQALAGRERSLVTILLMLTASQAVLHVLFSTAHSVEPVAVAHGHGQSGLVPGLGMLVMHGWAVGLTALWLSHGEAALWALLRRLAVRLLFALLVFVDPASRTVILAPAERPVILRWILLGHDMGRRGPPGVTRTVTA</sequence>